<dbReference type="AlphaFoldDB" id="A0A3A6R7D1"/>
<reference evidence="4 5" key="1">
    <citation type="submission" date="2018-08" db="EMBL/GenBank/DDBJ databases">
        <title>Vibrio isolated from the Eastern China Marginal Seas.</title>
        <authorList>
            <person name="Li Y."/>
        </authorList>
    </citation>
    <scope>NUCLEOTIDE SEQUENCE [LARGE SCALE GENOMIC DNA]</scope>
    <source>
        <strain evidence="4 5">BEI233</strain>
    </source>
</reference>
<dbReference type="FunFam" id="3.40.50.2000:FF:000023">
    <property type="entry name" value="ADP-heptose--LPS heptosyltransferase II"/>
    <property type="match status" value="1"/>
</dbReference>
<dbReference type="EMBL" id="QVMU01000005">
    <property type="protein sequence ID" value="RJX72391.1"/>
    <property type="molecule type" value="Genomic_DNA"/>
</dbReference>
<dbReference type="RefSeq" id="WP_120030455.1">
    <property type="nucleotide sequence ID" value="NZ_QVMU01000005.1"/>
</dbReference>
<dbReference type="Proteomes" id="UP000273252">
    <property type="component" value="Unassembled WGS sequence"/>
</dbReference>
<dbReference type="SUPFAM" id="SSF53756">
    <property type="entry name" value="UDP-Glycosyltransferase/glycogen phosphorylase"/>
    <property type="match status" value="1"/>
</dbReference>
<proteinExistence type="inferred from homology"/>
<keyword evidence="5" id="KW-1185">Reference proteome</keyword>
<comment type="similarity">
    <text evidence="3">Belongs to the glycosyltransferase 9 family.</text>
</comment>
<dbReference type="InterPro" id="IPR002201">
    <property type="entry name" value="Glyco_trans_9"/>
</dbReference>
<dbReference type="Gene3D" id="3.40.50.2000">
    <property type="entry name" value="Glycogen Phosphorylase B"/>
    <property type="match status" value="2"/>
</dbReference>
<name>A0A3A6R7D1_9VIBR</name>
<gene>
    <name evidence="4" type="ORF">DZ860_08245</name>
</gene>
<dbReference type="CDD" id="cd03789">
    <property type="entry name" value="GT9_LPS_heptosyltransferase"/>
    <property type="match status" value="1"/>
</dbReference>
<evidence type="ECO:0000313" key="4">
    <source>
        <dbReference type="EMBL" id="RJX72391.1"/>
    </source>
</evidence>
<dbReference type="InterPro" id="IPR051199">
    <property type="entry name" value="LPS_LOS_Heptosyltrfase"/>
</dbReference>
<dbReference type="OrthoDB" id="9781892at2"/>
<dbReference type="PANTHER" id="PTHR30160:SF21">
    <property type="entry name" value="LIPOPOLYSACCHARIDE CORE HEPTOSYLTRANSFERASE OPSX"/>
    <property type="match status" value="1"/>
</dbReference>
<evidence type="ECO:0000256" key="2">
    <source>
        <dbReference type="ARBA" id="ARBA00022679"/>
    </source>
</evidence>
<dbReference type="GO" id="GO:0008713">
    <property type="term" value="F:ADP-heptose-lipopolysaccharide heptosyltransferase activity"/>
    <property type="evidence" value="ECO:0007669"/>
    <property type="project" value="TreeGrafter"/>
</dbReference>
<sequence length="357" mass="39354">MSRKILAPSSICVLRLSAIGDVCHALSAVQRIQATYPECKVTWVMGKIEAQLLGDLPNIRVVVFDKKQGFAGMRKVWAQLGSERFDYLLHMQVALRASLLTLGIKAKIKLGFSWSRARKEAQWLFTNKKLPATQAPHVLDNFAQFADFLGCKSEGPSWFIPLSEQDLAITACVEDKPFIVISPAASKDERNWLAERYAQVADFAHEKGYQVVLCGGPTEREQKLADEIVGYATSPLLNWVGKTTLKQLTAVLRKATVVIAPDSGPAHIATTQGTPVIGLYAHSNPNRTGPYNSLGHTVSVYEQVTLEQYGKRVNDLPWGTRVKGKDLMARISVEAVIEQLEPILVNSQSILSNKAEA</sequence>
<dbReference type="PANTHER" id="PTHR30160">
    <property type="entry name" value="TETRAACYLDISACCHARIDE 4'-KINASE-RELATED"/>
    <property type="match status" value="1"/>
</dbReference>
<comment type="caution">
    <text evidence="4">The sequence shown here is derived from an EMBL/GenBank/DDBJ whole genome shotgun (WGS) entry which is preliminary data.</text>
</comment>
<evidence type="ECO:0000256" key="3">
    <source>
        <dbReference type="ARBA" id="ARBA00043995"/>
    </source>
</evidence>
<protein>
    <submittedName>
        <fullName evidence="4">Lipopolysaccharide heptosyltransferase family protein</fullName>
    </submittedName>
</protein>
<organism evidence="4 5">
    <name type="scientific">Vibrio sinensis</name>
    <dbReference type="NCBI Taxonomy" id="2302434"/>
    <lineage>
        <taxon>Bacteria</taxon>
        <taxon>Pseudomonadati</taxon>
        <taxon>Pseudomonadota</taxon>
        <taxon>Gammaproteobacteria</taxon>
        <taxon>Vibrionales</taxon>
        <taxon>Vibrionaceae</taxon>
        <taxon>Vibrio</taxon>
    </lineage>
</organism>
<evidence type="ECO:0000313" key="5">
    <source>
        <dbReference type="Proteomes" id="UP000273252"/>
    </source>
</evidence>
<dbReference type="GO" id="GO:0005829">
    <property type="term" value="C:cytosol"/>
    <property type="evidence" value="ECO:0007669"/>
    <property type="project" value="TreeGrafter"/>
</dbReference>
<dbReference type="Pfam" id="PF01075">
    <property type="entry name" value="Glyco_transf_9"/>
    <property type="match status" value="1"/>
</dbReference>
<accession>A0A3A6R7D1</accession>
<evidence type="ECO:0000256" key="1">
    <source>
        <dbReference type="ARBA" id="ARBA00022676"/>
    </source>
</evidence>
<keyword evidence="1" id="KW-0328">Glycosyltransferase</keyword>
<keyword evidence="2 4" id="KW-0808">Transferase</keyword>
<dbReference type="GO" id="GO:0009244">
    <property type="term" value="P:lipopolysaccharide core region biosynthetic process"/>
    <property type="evidence" value="ECO:0007669"/>
    <property type="project" value="TreeGrafter"/>
</dbReference>